<feature type="region of interest" description="Disordered" evidence="1">
    <location>
        <begin position="343"/>
        <end position="426"/>
    </location>
</feature>
<feature type="compositionally biased region" description="Basic residues" evidence="1">
    <location>
        <begin position="92"/>
        <end position="105"/>
    </location>
</feature>
<feature type="compositionally biased region" description="Acidic residues" evidence="1">
    <location>
        <begin position="54"/>
        <end position="65"/>
    </location>
</feature>
<feature type="region of interest" description="Disordered" evidence="1">
    <location>
        <begin position="626"/>
        <end position="646"/>
    </location>
</feature>
<dbReference type="OrthoDB" id="3254377at2759"/>
<feature type="compositionally biased region" description="Low complexity" evidence="1">
    <location>
        <begin position="343"/>
        <end position="358"/>
    </location>
</feature>
<dbReference type="Proteomes" id="UP000807469">
    <property type="component" value="Unassembled WGS sequence"/>
</dbReference>
<feature type="compositionally biased region" description="Polar residues" evidence="1">
    <location>
        <begin position="483"/>
        <end position="493"/>
    </location>
</feature>
<dbReference type="EMBL" id="MU155235">
    <property type="protein sequence ID" value="KAF9478388.1"/>
    <property type="molecule type" value="Genomic_DNA"/>
</dbReference>
<gene>
    <name evidence="2" type="ORF">BDN70DRAFT_906753</name>
</gene>
<feature type="compositionally biased region" description="Basic residues" evidence="1">
    <location>
        <begin position="13"/>
        <end position="22"/>
    </location>
</feature>
<feature type="compositionally biased region" description="Low complexity" evidence="1">
    <location>
        <begin position="367"/>
        <end position="377"/>
    </location>
</feature>
<proteinExistence type="predicted"/>
<evidence type="ECO:0000313" key="2">
    <source>
        <dbReference type="EMBL" id="KAF9478388.1"/>
    </source>
</evidence>
<feature type="compositionally biased region" description="Low complexity" evidence="1">
    <location>
        <begin position="521"/>
        <end position="533"/>
    </location>
</feature>
<feature type="compositionally biased region" description="Polar residues" evidence="1">
    <location>
        <begin position="230"/>
        <end position="241"/>
    </location>
</feature>
<reference evidence="2" key="1">
    <citation type="submission" date="2020-11" db="EMBL/GenBank/DDBJ databases">
        <authorList>
            <consortium name="DOE Joint Genome Institute"/>
            <person name="Ahrendt S."/>
            <person name="Riley R."/>
            <person name="Andreopoulos W."/>
            <person name="Labutti K."/>
            <person name="Pangilinan J."/>
            <person name="Ruiz-Duenas F.J."/>
            <person name="Barrasa J.M."/>
            <person name="Sanchez-Garcia M."/>
            <person name="Camarero S."/>
            <person name="Miyauchi S."/>
            <person name="Serrano A."/>
            <person name="Linde D."/>
            <person name="Babiker R."/>
            <person name="Drula E."/>
            <person name="Ayuso-Fernandez I."/>
            <person name="Pacheco R."/>
            <person name="Padilla G."/>
            <person name="Ferreira P."/>
            <person name="Barriuso J."/>
            <person name="Kellner H."/>
            <person name="Castanera R."/>
            <person name="Alfaro M."/>
            <person name="Ramirez L."/>
            <person name="Pisabarro A.G."/>
            <person name="Kuo A."/>
            <person name="Tritt A."/>
            <person name="Lipzen A."/>
            <person name="He G."/>
            <person name="Yan M."/>
            <person name="Ng V."/>
            <person name="Cullen D."/>
            <person name="Martin F."/>
            <person name="Rosso M.-N."/>
            <person name="Henrissat B."/>
            <person name="Hibbett D."/>
            <person name="Martinez A.T."/>
            <person name="Grigoriev I.V."/>
        </authorList>
    </citation>
    <scope>NUCLEOTIDE SEQUENCE</scope>
    <source>
        <strain evidence="2">CIRM-BRFM 674</strain>
    </source>
</reference>
<feature type="compositionally biased region" description="Low complexity" evidence="1">
    <location>
        <begin position="1"/>
        <end position="12"/>
    </location>
</feature>
<feature type="region of interest" description="Disordered" evidence="1">
    <location>
        <begin position="209"/>
        <end position="241"/>
    </location>
</feature>
<protein>
    <submittedName>
        <fullName evidence="2">Uncharacterized protein</fullName>
    </submittedName>
</protein>
<feature type="compositionally biased region" description="Basic and acidic residues" evidence="1">
    <location>
        <begin position="551"/>
        <end position="560"/>
    </location>
</feature>
<evidence type="ECO:0000256" key="1">
    <source>
        <dbReference type="SAM" id="MobiDB-lite"/>
    </source>
</evidence>
<feature type="compositionally biased region" description="Low complexity" evidence="1">
    <location>
        <begin position="498"/>
        <end position="514"/>
    </location>
</feature>
<feature type="region of interest" description="Disordered" evidence="1">
    <location>
        <begin position="1"/>
        <end position="118"/>
    </location>
</feature>
<accession>A0A9P6D078</accession>
<dbReference type="AlphaFoldDB" id="A0A9P6D078"/>
<keyword evidence="3" id="KW-1185">Reference proteome</keyword>
<evidence type="ECO:0000313" key="3">
    <source>
        <dbReference type="Proteomes" id="UP000807469"/>
    </source>
</evidence>
<comment type="caution">
    <text evidence="2">The sequence shown here is derived from an EMBL/GenBank/DDBJ whole genome shotgun (WGS) entry which is preliminary data.</text>
</comment>
<sequence>MPSASSSTSPPSRRTHHRRRSSALRISADAMASLPEYVPAAHHDPLDQPPDYPDSAEEADEDTDTEANTLFYVPHLPPPASPLVRPQTASPRRQKRFLPTHKRRPSYQPATEPEPPPDPYLDALLARSVHALEMSNTLLQSSMSTQSSLSTLLAADSPSDTALEARARGLSTRLRDGRAAWADDLEAITRDVEGLFGEERVSASLPVDSSLSLRGPRRRPSLDLRESPVSAASPNWPSETTSRLVLSPQNRANLIAPPPRAITQYVGSTPAEAIQLPSTLGLRSSPSVHPTPNTENRSFYALASSSTTSLLSTTASLPPQLTDRAPEPTTPAYNMLASFVARPPASSSGSNTPSTSFTQSFMRRRGSAGTTASTSTERGAKRRSSSSPSPASSTHRRSRSQTPRAAPPRELTPPVEESSSSDSCVARRTVQTLRKILDEQPPPPPKRLIAQDMRAPVFMPRTPAPVADAGTSTATASVSKLYTKNVHSSSTRALSPPRQSAMKRSAASSRAGTPSTPPQPHSSAPSSGQSTPSKRISFAALPESYAATRPPDPKFKDKAAARKRRRKARAGGSGGLGEEIYESGEGGGGWTAWLGGGLGLSGMGLSGSGMGAAGRHEEKMEDRMTRNWGRMSGGGGFSGGLDEWAV</sequence>
<feature type="region of interest" description="Disordered" evidence="1">
    <location>
        <begin position="311"/>
        <end position="330"/>
    </location>
</feature>
<name>A0A9P6D078_9AGAR</name>
<feature type="region of interest" description="Disordered" evidence="1">
    <location>
        <begin position="483"/>
        <end position="584"/>
    </location>
</feature>
<organism evidence="2 3">
    <name type="scientific">Pholiota conissans</name>
    <dbReference type="NCBI Taxonomy" id="109636"/>
    <lineage>
        <taxon>Eukaryota</taxon>
        <taxon>Fungi</taxon>
        <taxon>Dikarya</taxon>
        <taxon>Basidiomycota</taxon>
        <taxon>Agaricomycotina</taxon>
        <taxon>Agaricomycetes</taxon>
        <taxon>Agaricomycetidae</taxon>
        <taxon>Agaricales</taxon>
        <taxon>Agaricineae</taxon>
        <taxon>Strophariaceae</taxon>
        <taxon>Pholiota</taxon>
    </lineage>
</organism>